<dbReference type="STRING" id="425514.SAMN05443550_108138"/>
<dbReference type="InterPro" id="IPR045313">
    <property type="entry name" value="CBR1-like"/>
</dbReference>
<dbReference type="PANTHER" id="PTHR43490">
    <property type="entry name" value="(+)-NEOMENTHOL DEHYDROGENASE"/>
    <property type="match status" value="1"/>
</dbReference>
<dbReference type="RefSeq" id="WP_090558005.1">
    <property type="nucleotide sequence ID" value="NZ_FNRA01000008.1"/>
</dbReference>
<keyword evidence="2" id="KW-0521">NADP</keyword>
<dbReference type="PANTHER" id="PTHR43490:SF99">
    <property type="entry name" value="SHORT-CHAIN DEHYDROGENASE_REDUCTASE"/>
    <property type="match status" value="1"/>
</dbReference>
<organism evidence="5 6">
    <name type="scientific">Pedobacter hartonius</name>
    <dbReference type="NCBI Taxonomy" id="425514"/>
    <lineage>
        <taxon>Bacteria</taxon>
        <taxon>Pseudomonadati</taxon>
        <taxon>Bacteroidota</taxon>
        <taxon>Sphingobacteriia</taxon>
        <taxon>Sphingobacteriales</taxon>
        <taxon>Sphingobacteriaceae</taxon>
        <taxon>Pedobacter</taxon>
    </lineage>
</organism>
<evidence type="ECO:0000256" key="3">
    <source>
        <dbReference type="ARBA" id="ARBA00023002"/>
    </source>
</evidence>
<dbReference type="SUPFAM" id="SSF51735">
    <property type="entry name" value="NAD(P)-binding Rossmann-fold domains"/>
    <property type="match status" value="1"/>
</dbReference>
<reference evidence="5 6" key="1">
    <citation type="submission" date="2016-10" db="EMBL/GenBank/DDBJ databases">
        <authorList>
            <person name="de Groot N.N."/>
        </authorList>
    </citation>
    <scope>NUCLEOTIDE SEQUENCE [LARGE SCALE GENOMIC DNA]</scope>
    <source>
        <strain evidence="5 6">DSM 19033</strain>
    </source>
</reference>
<protein>
    <submittedName>
        <fullName evidence="5">Short-chain dehydrogenase</fullName>
    </submittedName>
</protein>
<dbReference type="GO" id="GO:0016616">
    <property type="term" value="F:oxidoreductase activity, acting on the CH-OH group of donors, NAD or NADP as acceptor"/>
    <property type="evidence" value="ECO:0007669"/>
    <property type="project" value="InterPro"/>
</dbReference>
<gene>
    <name evidence="5" type="ORF">SAMN05443550_108138</name>
</gene>
<name>A0A1H4FVC4_9SPHI</name>
<evidence type="ECO:0000256" key="1">
    <source>
        <dbReference type="ARBA" id="ARBA00006484"/>
    </source>
</evidence>
<keyword evidence="6" id="KW-1185">Reference proteome</keyword>
<sequence>MKKVLITGANKGIGFETAKQMAALGYFVYLGSRDKENGEKAVKTLNNSGFSNVEFLQIDISDSNSIKKARAEMERKTTLLDVLINNAGILGNMPQEPSVTSIENYRRAFQTNVFGTIEVTQQFLDLLKKSVSPRIVNVSSEVGSLTENSDPNWFKYDSVKPFFAVYGASKSAVNAYTIALAYELRNSKFKVNSVTPGHTATDFNNYKGTKTIEEGAKPIVRCATLPDEGATGKFFSEEGEVRW</sequence>
<dbReference type="PRINTS" id="PR00081">
    <property type="entry name" value="GDHRDH"/>
</dbReference>
<dbReference type="EMBL" id="FNRA01000008">
    <property type="protein sequence ID" value="SEB00800.1"/>
    <property type="molecule type" value="Genomic_DNA"/>
</dbReference>
<dbReference type="InterPro" id="IPR002347">
    <property type="entry name" value="SDR_fam"/>
</dbReference>
<evidence type="ECO:0000256" key="4">
    <source>
        <dbReference type="RuleBase" id="RU000363"/>
    </source>
</evidence>
<dbReference type="InterPro" id="IPR036291">
    <property type="entry name" value="NAD(P)-bd_dom_sf"/>
</dbReference>
<accession>A0A1H4FVC4</accession>
<dbReference type="OrthoDB" id="5786478at2"/>
<comment type="similarity">
    <text evidence="1 4">Belongs to the short-chain dehydrogenases/reductases (SDR) family.</text>
</comment>
<dbReference type="CDD" id="cd05324">
    <property type="entry name" value="carb_red_PTCR-like_SDR_c"/>
    <property type="match status" value="1"/>
</dbReference>
<dbReference type="Gene3D" id="3.40.50.720">
    <property type="entry name" value="NAD(P)-binding Rossmann-like Domain"/>
    <property type="match status" value="1"/>
</dbReference>
<proteinExistence type="inferred from homology"/>
<dbReference type="Pfam" id="PF00106">
    <property type="entry name" value="adh_short"/>
    <property type="match status" value="1"/>
</dbReference>
<evidence type="ECO:0000313" key="6">
    <source>
        <dbReference type="Proteomes" id="UP000198850"/>
    </source>
</evidence>
<dbReference type="Proteomes" id="UP000198850">
    <property type="component" value="Unassembled WGS sequence"/>
</dbReference>
<dbReference type="PRINTS" id="PR00080">
    <property type="entry name" value="SDRFAMILY"/>
</dbReference>
<evidence type="ECO:0000256" key="2">
    <source>
        <dbReference type="ARBA" id="ARBA00022857"/>
    </source>
</evidence>
<dbReference type="AlphaFoldDB" id="A0A1H4FVC4"/>
<keyword evidence="3" id="KW-0560">Oxidoreductase</keyword>
<evidence type="ECO:0000313" key="5">
    <source>
        <dbReference type="EMBL" id="SEB00800.1"/>
    </source>
</evidence>